<comment type="caution">
    <text evidence="1">The sequence shown here is derived from an EMBL/GenBank/DDBJ whole genome shotgun (WGS) entry which is preliminary data.</text>
</comment>
<protein>
    <submittedName>
        <fullName evidence="1">Uncharacterized protein</fullName>
    </submittedName>
</protein>
<keyword evidence="2" id="KW-1185">Reference proteome</keyword>
<organism evidence="1 2">
    <name type="scientific">Rhodoferax saidenbachensis</name>
    <dbReference type="NCBI Taxonomy" id="1484693"/>
    <lineage>
        <taxon>Bacteria</taxon>
        <taxon>Pseudomonadati</taxon>
        <taxon>Pseudomonadota</taxon>
        <taxon>Betaproteobacteria</taxon>
        <taxon>Burkholderiales</taxon>
        <taxon>Comamonadaceae</taxon>
        <taxon>Rhodoferax</taxon>
    </lineage>
</organism>
<dbReference type="PANTHER" id="PTHR37331:SF1">
    <property type="entry name" value="YALI0F11671P"/>
    <property type="match status" value="1"/>
</dbReference>
<gene>
    <name evidence="1" type="ORF">J2X15_003250</name>
</gene>
<dbReference type="Proteomes" id="UP001268089">
    <property type="component" value="Unassembled WGS sequence"/>
</dbReference>
<evidence type="ECO:0000313" key="2">
    <source>
        <dbReference type="Proteomes" id="UP001268089"/>
    </source>
</evidence>
<proteinExistence type="predicted"/>
<evidence type="ECO:0000313" key="1">
    <source>
        <dbReference type="EMBL" id="MDR7307945.1"/>
    </source>
</evidence>
<dbReference type="PANTHER" id="PTHR37331">
    <property type="entry name" value="YALI0F11671P"/>
    <property type="match status" value="1"/>
</dbReference>
<sequence>MPVAFCEVQTDEKTVTYVTLSEPANAFKRGLVSEQIIGQLLNPLKAGEALEPDNFGRNPAFVSFLHASIKSRGPSVPGLIDAAQKQGDGLVVITDGRTRTPQDAIPPEDILGGFEVVAGFIVPDAYHPNPNHRLLTSDGFFRLEATLLEGLLEDIANINTHEPS</sequence>
<accession>A0ABU1ZSZ1</accession>
<dbReference type="EMBL" id="JAVDXO010000008">
    <property type="protein sequence ID" value="MDR7307945.1"/>
    <property type="molecule type" value="Genomic_DNA"/>
</dbReference>
<name>A0ABU1ZSZ1_9BURK</name>
<reference evidence="1 2" key="1">
    <citation type="submission" date="2023-07" db="EMBL/GenBank/DDBJ databases">
        <title>Sorghum-associated microbial communities from plants grown in Nebraska, USA.</title>
        <authorList>
            <person name="Schachtman D."/>
        </authorList>
    </citation>
    <scope>NUCLEOTIDE SEQUENCE [LARGE SCALE GENOMIC DNA]</scope>
    <source>
        <strain evidence="1 2">BE308</strain>
    </source>
</reference>